<evidence type="ECO:0000259" key="2">
    <source>
        <dbReference type="Pfam" id="PF13391"/>
    </source>
</evidence>
<feature type="compositionally biased region" description="Basic and acidic residues" evidence="1">
    <location>
        <begin position="362"/>
        <end position="389"/>
    </location>
</feature>
<dbReference type="InterPro" id="IPR003615">
    <property type="entry name" value="HNH_nuc"/>
</dbReference>
<dbReference type="EMBL" id="ML210978">
    <property type="protein sequence ID" value="TFK93652.1"/>
    <property type="molecule type" value="Genomic_DNA"/>
</dbReference>
<feature type="domain" description="HNH nuclease" evidence="2">
    <location>
        <begin position="134"/>
        <end position="209"/>
    </location>
</feature>
<evidence type="ECO:0000313" key="4">
    <source>
        <dbReference type="Proteomes" id="UP000308197"/>
    </source>
</evidence>
<proteinExistence type="predicted"/>
<gene>
    <name evidence="3" type="ORF">K466DRAFT_561548</name>
</gene>
<feature type="region of interest" description="Disordered" evidence="1">
    <location>
        <begin position="362"/>
        <end position="398"/>
    </location>
</feature>
<dbReference type="AlphaFoldDB" id="A0A5C3PVV3"/>
<protein>
    <recommendedName>
        <fullName evidence="2">HNH nuclease domain-containing protein</fullName>
    </recommendedName>
</protein>
<name>A0A5C3PVV3_9APHY</name>
<dbReference type="InParanoid" id="A0A5C3PVV3"/>
<reference evidence="3 4" key="1">
    <citation type="journal article" date="2019" name="Nat. Ecol. Evol.">
        <title>Megaphylogeny resolves global patterns of mushroom evolution.</title>
        <authorList>
            <person name="Varga T."/>
            <person name="Krizsan K."/>
            <person name="Foldi C."/>
            <person name="Dima B."/>
            <person name="Sanchez-Garcia M."/>
            <person name="Sanchez-Ramirez S."/>
            <person name="Szollosi G.J."/>
            <person name="Szarkandi J.G."/>
            <person name="Papp V."/>
            <person name="Albert L."/>
            <person name="Andreopoulos W."/>
            <person name="Angelini C."/>
            <person name="Antonin V."/>
            <person name="Barry K.W."/>
            <person name="Bougher N.L."/>
            <person name="Buchanan P."/>
            <person name="Buyck B."/>
            <person name="Bense V."/>
            <person name="Catcheside P."/>
            <person name="Chovatia M."/>
            <person name="Cooper J."/>
            <person name="Damon W."/>
            <person name="Desjardin D."/>
            <person name="Finy P."/>
            <person name="Geml J."/>
            <person name="Haridas S."/>
            <person name="Hughes K."/>
            <person name="Justo A."/>
            <person name="Karasinski D."/>
            <person name="Kautmanova I."/>
            <person name="Kiss B."/>
            <person name="Kocsube S."/>
            <person name="Kotiranta H."/>
            <person name="LaButti K.M."/>
            <person name="Lechner B.E."/>
            <person name="Liimatainen K."/>
            <person name="Lipzen A."/>
            <person name="Lukacs Z."/>
            <person name="Mihaltcheva S."/>
            <person name="Morgado L.N."/>
            <person name="Niskanen T."/>
            <person name="Noordeloos M.E."/>
            <person name="Ohm R.A."/>
            <person name="Ortiz-Santana B."/>
            <person name="Ovrebo C."/>
            <person name="Racz N."/>
            <person name="Riley R."/>
            <person name="Savchenko A."/>
            <person name="Shiryaev A."/>
            <person name="Soop K."/>
            <person name="Spirin V."/>
            <person name="Szebenyi C."/>
            <person name="Tomsovsky M."/>
            <person name="Tulloss R.E."/>
            <person name="Uehling J."/>
            <person name="Grigoriev I.V."/>
            <person name="Vagvolgyi C."/>
            <person name="Papp T."/>
            <person name="Martin F.M."/>
            <person name="Miettinen O."/>
            <person name="Hibbett D.S."/>
            <person name="Nagy L.G."/>
        </authorList>
    </citation>
    <scope>NUCLEOTIDE SEQUENCE [LARGE SCALE GENOMIC DNA]</scope>
    <source>
        <strain evidence="3 4">HHB13444</strain>
    </source>
</reference>
<keyword evidence="4" id="KW-1185">Reference proteome</keyword>
<feature type="region of interest" description="Disordered" evidence="1">
    <location>
        <begin position="280"/>
        <end position="310"/>
    </location>
</feature>
<organism evidence="3 4">
    <name type="scientific">Polyporus arcularius HHB13444</name>
    <dbReference type="NCBI Taxonomy" id="1314778"/>
    <lineage>
        <taxon>Eukaryota</taxon>
        <taxon>Fungi</taxon>
        <taxon>Dikarya</taxon>
        <taxon>Basidiomycota</taxon>
        <taxon>Agaricomycotina</taxon>
        <taxon>Agaricomycetes</taxon>
        <taxon>Polyporales</taxon>
        <taxon>Polyporaceae</taxon>
        <taxon>Polyporus</taxon>
    </lineage>
</organism>
<evidence type="ECO:0000313" key="3">
    <source>
        <dbReference type="EMBL" id="TFK93652.1"/>
    </source>
</evidence>
<sequence>MANVPHRQILQSVKKEAVESILDACEVLTRKKGKLASDREGRELVLSDLINGAGRYYYIVEDDYQIDYPVFRSIHEWVPPSREEVPDRWFTKLYPRLRPSANDYNEIVPPWFVLNEVSSESAIVAEVKEMDKRCLLSAHGAPLEAAHVFPAADVTATWYNTRDVTSQLYEAQPLPLRLRSSNLKIHDVRNLITLRTDICRRWDEHAFMFIPVDGCYIAYYIAHLPEDQAREFHCTQLNTPDRADGYLFYIRFALTIFFTNASGPEDFAAYPEASEALKLPTTGEESEAPKSTGGGPSESGQGGGPVGDHRTVSADALKQENLDEEPVVLTDEASLARYLIACYEESENEYLPADLEALWDKYIPRSTEPDTKRLRDDWEEQQKRLRESGHYSTPHSAD</sequence>
<dbReference type="Pfam" id="PF13391">
    <property type="entry name" value="HNH_2"/>
    <property type="match status" value="1"/>
</dbReference>
<accession>A0A5C3PVV3</accession>
<evidence type="ECO:0000256" key="1">
    <source>
        <dbReference type="SAM" id="MobiDB-lite"/>
    </source>
</evidence>
<feature type="compositionally biased region" description="Gly residues" evidence="1">
    <location>
        <begin position="292"/>
        <end position="306"/>
    </location>
</feature>
<dbReference type="Proteomes" id="UP000308197">
    <property type="component" value="Unassembled WGS sequence"/>
</dbReference>